<feature type="compositionally biased region" description="Acidic residues" evidence="8">
    <location>
        <begin position="459"/>
        <end position="471"/>
    </location>
</feature>
<evidence type="ECO:0000256" key="2">
    <source>
        <dbReference type="ARBA" id="ARBA00005930"/>
    </source>
</evidence>
<reference evidence="11" key="1">
    <citation type="journal article" date="2013" name="Genome Announc.">
        <title>Draft genome sequence of the ascomycete Phaeoacremonium aleophilum strain UCR-PA7, a causal agent of the esca disease complex in grapevines.</title>
        <authorList>
            <person name="Blanco-Ulate B."/>
            <person name="Rolshausen P."/>
            <person name="Cantu D."/>
        </authorList>
    </citation>
    <scope>NUCLEOTIDE SEQUENCE [LARGE SCALE GENOMIC DNA]</scope>
    <source>
        <strain evidence="11">UCR-PA7</strain>
    </source>
</reference>
<feature type="region of interest" description="Disordered" evidence="8">
    <location>
        <begin position="1"/>
        <end position="211"/>
    </location>
</feature>
<feature type="compositionally biased region" description="Basic residues" evidence="8">
    <location>
        <begin position="66"/>
        <end position="76"/>
    </location>
</feature>
<dbReference type="AlphaFoldDB" id="R8BXX5"/>
<dbReference type="HOGENOM" id="CLU_036411_2_1_1"/>
<proteinExistence type="inferred from homology"/>
<evidence type="ECO:0000256" key="8">
    <source>
        <dbReference type="SAM" id="MobiDB-lite"/>
    </source>
</evidence>
<dbReference type="InterPro" id="IPR036898">
    <property type="entry name" value="RNA_pol_Rpb7-like_N_sf"/>
</dbReference>
<evidence type="ECO:0000256" key="6">
    <source>
        <dbReference type="ARBA" id="ARBA00023242"/>
    </source>
</evidence>
<dbReference type="GO" id="GO:0005736">
    <property type="term" value="C:RNA polymerase I complex"/>
    <property type="evidence" value="ECO:0007669"/>
    <property type="project" value="UniProtKB-ARBA"/>
</dbReference>
<dbReference type="GeneID" id="19322810"/>
<evidence type="ECO:0000313" key="10">
    <source>
        <dbReference type="EMBL" id="EOO04203.1"/>
    </source>
</evidence>
<organism evidence="10 11">
    <name type="scientific">Phaeoacremonium minimum (strain UCR-PA7)</name>
    <name type="common">Esca disease fungus</name>
    <name type="synonym">Togninia minima</name>
    <dbReference type="NCBI Taxonomy" id="1286976"/>
    <lineage>
        <taxon>Eukaryota</taxon>
        <taxon>Fungi</taxon>
        <taxon>Dikarya</taxon>
        <taxon>Ascomycota</taxon>
        <taxon>Pezizomycotina</taxon>
        <taxon>Sordariomycetes</taxon>
        <taxon>Sordariomycetidae</taxon>
        <taxon>Togniniales</taxon>
        <taxon>Togniniaceae</taxon>
        <taxon>Phaeoacremonium</taxon>
    </lineage>
</organism>
<feature type="compositionally biased region" description="Basic and acidic residues" evidence="8">
    <location>
        <begin position="112"/>
        <end position="126"/>
    </location>
</feature>
<evidence type="ECO:0000256" key="3">
    <source>
        <dbReference type="ARBA" id="ARBA00022478"/>
    </source>
</evidence>
<sequence length="526" mass="59038">MDGLKSEKRHKKDKSDRKRARDGDDGDAPRRHKKHRKQGSDETNDETGDTSPNAQLALEIRDVERKKNKRKKSKQSRRSEAVPIDEAHNPVDVAPGMTKDSTALRTAGRMSVAEEHPSTGFMEEHTKSKKKSRKNMHGQDIIEAAANPSDLELRHTGSLEDHIELKKKKKKRKNADGAQNIAMEASRRSSTGKAEERKDKSRQRDKDLVAPPADVDFMDIDVPTKSHLQPVNAPATPSFPFFTQKVYLYLPLYPAGFATPISSIAKQHLEPLVNHYSPMLRGVVLGYSNVSIAHRPTTRGSPQADDTPAILESIDEYAVGFGWLTVDVSLFVPTRGAWMEGRVNLQNEGHVGVLCWEKFSASIDAKRLPPGWKWIDCLNADSEEGNGAIKPVESADGQLRDDTFADENQSLHQMHTTGYWVDASGNAVRGTLLFRIRDFEIGRVGDHGYLSIVGTMLSEEEEKTMEAEEREEQSRRRKQLNPAGLLRAETRRVPEFSITTFGKEDQEETAEQRLVYSKSRLNTPDD</sequence>
<dbReference type="InterPro" id="IPR045113">
    <property type="entry name" value="Rpb7-like"/>
</dbReference>
<feature type="domain" description="RPA43 OB" evidence="9">
    <location>
        <begin position="333"/>
        <end position="457"/>
    </location>
</feature>
<evidence type="ECO:0000256" key="4">
    <source>
        <dbReference type="ARBA" id="ARBA00022553"/>
    </source>
</evidence>
<feature type="compositionally biased region" description="Basic residues" evidence="8">
    <location>
        <begin position="127"/>
        <end position="136"/>
    </location>
</feature>
<feature type="compositionally biased region" description="Basic and acidic residues" evidence="8">
    <location>
        <begin position="151"/>
        <end position="164"/>
    </location>
</feature>
<feature type="compositionally biased region" description="Basic and acidic residues" evidence="8">
    <location>
        <begin position="77"/>
        <end position="89"/>
    </location>
</feature>
<evidence type="ECO:0000256" key="5">
    <source>
        <dbReference type="ARBA" id="ARBA00023163"/>
    </source>
</evidence>
<keyword evidence="3 7" id="KW-0240">DNA-directed RNA polymerase</keyword>
<dbReference type="Pfam" id="PF17875">
    <property type="entry name" value="RPA43_OB"/>
    <property type="match status" value="1"/>
</dbReference>
<dbReference type="EMBL" id="KB932793">
    <property type="protein sequence ID" value="EOO04203.1"/>
    <property type="molecule type" value="Genomic_DNA"/>
</dbReference>
<dbReference type="OrthoDB" id="10250504at2759"/>
<dbReference type="InterPro" id="IPR041178">
    <property type="entry name" value="RPA43_OB"/>
</dbReference>
<dbReference type="SMR" id="R8BXX5"/>
<evidence type="ECO:0000259" key="9">
    <source>
        <dbReference type="Pfam" id="PF17875"/>
    </source>
</evidence>
<dbReference type="Proteomes" id="UP000014074">
    <property type="component" value="Unassembled WGS sequence"/>
</dbReference>
<feature type="compositionally biased region" description="Basic and acidic residues" evidence="8">
    <location>
        <begin position="13"/>
        <end position="29"/>
    </location>
</feature>
<evidence type="ECO:0000256" key="7">
    <source>
        <dbReference type="RuleBase" id="RU369086"/>
    </source>
</evidence>
<protein>
    <recommendedName>
        <fullName evidence="7">DNA-directed RNA polymerase subunit</fullName>
    </recommendedName>
</protein>
<dbReference type="KEGG" id="tmn:UCRPA7_255"/>
<dbReference type="FunFam" id="3.30.1490.120:FF:000004">
    <property type="entry name" value="RNA polymerase I subunit Rpa43"/>
    <property type="match status" value="1"/>
</dbReference>
<feature type="compositionally biased region" description="Basic and acidic residues" evidence="8">
    <location>
        <begin position="193"/>
        <end position="208"/>
    </location>
</feature>
<keyword evidence="11" id="KW-1185">Reference proteome</keyword>
<comment type="similarity">
    <text evidence="2">Belongs to the eukaryotic RPA43 RNA polymerase subunit family.</text>
</comment>
<name>R8BXX5_PHAM7</name>
<dbReference type="RefSeq" id="XP_007911043.1">
    <property type="nucleotide sequence ID" value="XM_007912852.1"/>
</dbReference>
<evidence type="ECO:0000256" key="1">
    <source>
        <dbReference type="ARBA" id="ARBA00004604"/>
    </source>
</evidence>
<feature type="region of interest" description="Disordered" evidence="8">
    <location>
        <begin position="459"/>
        <end position="526"/>
    </location>
</feature>
<gene>
    <name evidence="10" type="ORF">UCRPA7_255</name>
</gene>
<dbReference type="Gene3D" id="3.30.1490.120">
    <property type="entry name" value="RNA polymerase Rpb7-like, N-terminal domain"/>
    <property type="match status" value="1"/>
</dbReference>
<comment type="function">
    <text evidence="7">DNA-dependent RNA polymerase which catalyzes the transcription of DNA into RNA using the four ribonucleoside triphosphates as substrates.</text>
</comment>
<evidence type="ECO:0000313" key="11">
    <source>
        <dbReference type="Proteomes" id="UP000014074"/>
    </source>
</evidence>
<keyword evidence="4" id="KW-0597">Phosphoprotein</keyword>
<dbReference type="GO" id="GO:0006361">
    <property type="term" value="P:transcription initiation at RNA polymerase I promoter"/>
    <property type="evidence" value="ECO:0007669"/>
    <property type="project" value="UniProtKB-ARBA"/>
</dbReference>
<keyword evidence="5 7" id="KW-0804">Transcription</keyword>
<dbReference type="PANTHER" id="PTHR12709:SF5">
    <property type="entry name" value="DNA-DIRECTED RNA POLYMERASE I SUBUNIT RPA43"/>
    <property type="match status" value="1"/>
</dbReference>
<dbReference type="PANTHER" id="PTHR12709">
    <property type="entry name" value="DNA-DIRECTED RNA POLYMERASE II, III"/>
    <property type="match status" value="1"/>
</dbReference>
<dbReference type="eggNOG" id="KOG4134">
    <property type="taxonomic scope" value="Eukaryota"/>
</dbReference>
<dbReference type="Gene3D" id="2.40.50.1060">
    <property type="match status" value="1"/>
</dbReference>
<dbReference type="GO" id="GO:0006362">
    <property type="term" value="P:transcription elongation by RNA polymerase I"/>
    <property type="evidence" value="ECO:0007669"/>
    <property type="project" value="UniProtKB-ARBA"/>
</dbReference>
<accession>R8BXX5</accession>
<comment type="subcellular location">
    <subcellularLocation>
        <location evidence="1">Nucleus</location>
        <location evidence="1">Nucleolus</location>
    </subcellularLocation>
</comment>
<keyword evidence="6 7" id="KW-0539">Nucleus</keyword>